<evidence type="ECO:0000256" key="10">
    <source>
        <dbReference type="ARBA" id="ARBA00023180"/>
    </source>
</evidence>
<name>A0A6A2Z7M1_HIBSY</name>
<evidence type="ECO:0000256" key="6">
    <source>
        <dbReference type="ARBA" id="ARBA00022737"/>
    </source>
</evidence>
<comment type="caution">
    <text evidence="12">The sequence shown here is derived from an EMBL/GenBank/DDBJ whole genome shotgun (WGS) entry which is preliminary data.</text>
</comment>
<proteinExistence type="inferred from homology"/>
<dbReference type="GO" id="GO:0016020">
    <property type="term" value="C:membrane"/>
    <property type="evidence" value="ECO:0007669"/>
    <property type="project" value="UniProtKB-SubCell"/>
</dbReference>
<evidence type="ECO:0000256" key="4">
    <source>
        <dbReference type="ARBA" id="ARBA00022692"/>
    </source>
</evidence>
<keyword evidence="8 11" id="KW-0472">Membrane</keyword>
<accession>A0A6A2Z7M1</accession>
<dbReference type="EMBL" id="VEPZ02001205">
    <property type="protein sequence ID" value="KAE8687115.1"/>
    <property type="molecule type" value="Genomic_DNA"/>
</dbReference>
<comment type="subcellular location">
    <subcellularLocation>
        <location evidence="1">Membrane</location>
        <topology evidence="1">Single-pass type I membrane protein</topology>
    </subcellularLocation>
</comment>
<dbReference type="PANTHER" id="PTHR48062">
    <property type="entry name" value="RECEPTOR-LIKE PROTEIN 14"/>
    <property type="match status" value="1"/>
</dbReference>
<dbReference type="PROSITE" id="PS51450">
    <property type="entry name" value="LRR"/>
    <property type="match status" value="1"/>
</dbReference>
<dbReference type="FunFam" id="3.80.10.10:FF:000041">
    <property type="entry name" value="LRR receptor-like serine/threonine-protein kinase ERECTA"/>
    <property type="match status" value="1"/>
</dbReference>
<dbReference type="PANTHER" id="PTHR48062:SF37">
    <property type="entry name" value="LRR RECEPTOR-LIKE SERINE_THREONINE-PROTEIN KINASE FLS2"/>
    <property type="match status" value="1"/>
</dbReference>
<keyword evidence="10" id="KW-0325">Glycoprotein</keyword>
<keyword evidence="9" id="KW-0675">Receptor</keyword>
<dbReference type="Pfam" id="PF13516">
    <property type="entry name" value="LRR_6"/>
    <property type="match status" value="1"/>
</dbReference>
<evidence type="ECO:0000256" key="1">
    <source>
        <dbReference type="ARBA" id="ARBA00004479"/>
    </source>
</evidence>
<gene>
    <name evidence="12" type="ORF">F3Y22_tig00111022pilonHSYRG00053</name>
</gene>
<evidence type="ECO:0000256" key="9">
    <source>
        <dbReference type="ARBA" id="ARBA00023170"/>
    </source>
</evidence>
<evidence type="ECO:0000256" key="5">
    <source>
        <dbReference type="ARBA" id="ARBA00022729"/>
    </source>
</evidence>
<keyword evidence="6" id="KW-0677">Repeat</keyword>
<dbReference type="Pfam" id="PF00560">
    <property type="entry name" value="LRR_1"/>
    <property type="match status" value="4"/>
</dbReference>
<keyword evidence="4 11" id="KW-0812">Transmembrane</keyword>
<dbReference type="InterPro" id="IPR025875">
    <property type="entry name" value="Leu-rich_rpt_4"/>
</dbReference>
<protein>
    <submittedName>
        <fullName evidence="12">Uncharacterized protein</fullName>
    </submittedName>
</protein>
<dbReference type="SUPFAM" id="SSF52047">
    <property type="entry name" value="RNI-like"/>
    <property type="match status" value="1"/>
</dbReference>
<evidence type="ECO:0000256" key="11">
    <source>
        <dbReference type="SAM" id="Phobius"/>
    </source>
</evidence>
<evidence type="ECO:0000256" key="7">
    <source>
        <dbReference type="ARBA" id="ARBA00022989"/>
    </source>
</evidence>
<evidence type="ECO:0000313" key="13">
    <source>
        <dbReference type="Proteomes" id="UP000436088"/>
    </source>
</evidence>
<evidence type="ECO:0000313" key="12">
    <source>
        <dbReference type="EMBL" id="KAE8687115.1"/>
    </source>
</evidence>
<keyword evidence="13" id="KW-1185">Reference proteome</keyword>
<keyword evidence="5" id="KW-0732">Signal</keyword>
<evidence type="ECO:0000256" key="2">
    <source>
        <dbReference type="ARBA" id="ARBA00009592"/>
    </source>
</evidence>
<dbReference type="Proteomes" id="UP000436088">
    <property type="component" value="Unassembled WGS sequence"/>
</dbReference>
<evidence type="ECO:0000256" key="3">
    <source>
        <dbReference type="ARBA" id="ARBA00022614"/>
    </source>
</evidence>
<feature type="transmembrane region" description="Helical" evidence="11">
    <location>
        <begin position="454"/>
        <end position="477"/>
    </location>
</feature>
<evidence type="ECO:0000256" key="8">
    <source>
        <dbReference type="ARBA" id="ARBA00023136"/>
    </source>
</evidence>
<reference evidence="12" key="1">
    <citation type="submission" date="2019-09" db="EMBL/GenBank/DDBJ databases">
        <title>Draft genome information of white flower Hibiscus syriacus.</title>
        <authorList>
            <person name="Kim Y.-M."/>
        </authorList>
    </citation>
    <scope>NUCLEOTIDE SEQUENCE [LARGE SCALE GENOMIC DNA]</scope>
    <source>
        <strain evidence="12">YM2019G1</strain>
    </source>
</reference>
<comment type="similarity">
    <text evidence="2">Belongs to the RLP family.</text>
</comment>
<dbReference type="Gene3D" id="3.80.10.10">
    <property type="entry name" value="Ribonuclease Inhibitor"/>
    <property type="match status" value="3"/>
</dbReference>
<sequence>MNGTLPTLGWCDLRKLKALVLSQNVLEGALPSCMANLSSLRILDLSDNRFTGDGASSTPLGNLTLLSDQNKFVNEPTSQTWVPKFQLKVFRIWNCETRELHNELPKFLYYQNDLGQFLYGPSGAAVYPKSKNDKTLNLSGNILESNIPPCLGNLNTDAFYLDLSFNQLSGGIPEEIAKFGSLQFLRLSNNRLTGKIPPIIFSFKSLNMLYLDGNNFDGGIPTIDSSTVLLSPLWALDLSNNSLSGEIPYWIGNFSALSILLLKGNYFTGEIPIELCKVYSLSIIDLSHNELYGPIPSCLSYLTLEPNENKSSASTNDISGFSVVLEGADYFGLTEFEMVDLEGYRPAIDFPETKDLRVERVVYSTKRGSYTYKGNILEYMSGIDLSCNRLTSEIPLQSIPSQTAQFGTFDESSYEANPFLCGPPLHKSCDRPDSRPTTPNPSDDEEESGLMDMYVFWVTFSVSYAVVLLVIAAILYINPYWRRAWFYFIERCIETCRYLLRTIFCDFPSSEKASSSIVL</sequence>
<keyword evidence="3" id="KW-0433">Leucine-rich repeat</keyword>
<dbReference type="InterPro" id="IPR051502">
    <property type="entry name" value="RLP_Defense_Trigger"/>
</dbReference>
<dbReference type="AlphaFoldDB" id="A0A6A2Z7M1"/>
<dbReference type="InterPro" id="IPR032675">
    <property type="entry name" value="LRR_dom_sf"/>
</dbReference>
<keyword evidence="7 11" id="KW-1133">Transmembrane helix</keyword>
<organism evidence="12 13">
    <name type="scientific">Hibiscus syriacus</name>
    <name type="common">Rose of Sharon</name>
    <dbReference type="NCBI Taxonomy" id="106335"/>
    <lineage>
        <taxon>Eukaryota</taxon>
        <taxon>Viridiplantae</taxon>
        <taxon>Streptophyta</taxon>
        <taxon>Embryophyta</taxon>
        <taxon>Tracheophyta</taxon>
        <taxon>Spermatophyta</taxon>
        <taxon>Magnoliopsida</taxon>
        <taxon>eudicotyledons</taxon>
        <taxon>Gunneridae</taxon>
        <taxon>Pentapetalae</taxon>
        <taxon>rosids</taxon>
        <taxon>malvids</taxon>
        <taxon>Malvales</taxon>
        <taxon>Malvaceae</taxon>
        <taxon>Malvoideae</taxon>
        <taxon>Hibiscus</taxon>
    </lineage>
</organism>
<dbReference type="Pfam" id="PF12799">
    <property type="entry name" value="LRR_4"/>
    <property type="match status" value="1"/>
</dbReference>
<dbReference type="InterPro" id="IPR001611">
    <property type="entry name" value="Leu-rich_rpt"/>
</dbReference>